<proteinExistence type="predicted"/>
<protein>
    <submittedName>
        <fullName evidence="1">Uncharacterized protein</fullName>
    </submittedName>
</protein>
<sequence>MNAVSSPNRWLFGLVALAGNAYAVESPNPAVEQRVAAAELVAVVDAIEPFPRTDREFAELHRVSARIAGVLKGDARAGERVEILIDRTISEHATDCCAAGRAYVVFLRKREGRYLFVGSPLGAIPLELQSVE</sequence>
<evidence type="ECO:0000313" key="2">
    <source>
        <dbReference type="Proteomes" id="UP000578091"/>
    </source>
</evidence>
<reference evidence="1 2" key="1">
    <citation type="submission" date="2020-07" db="EMBL/GenBank/DDBJ databases">
        <title>Luteimonas sp. SJ-92.</title>
        <authorList>
            <person name="Huang X.-X."/>
            <person name="Xu L."/>
            <person name="Sun J.-Q."/>
        </authorList>
    </citation>
    <scope>NUCLEOTIDE SEQUENCE [LARGE SCALE GENOMIC DNA]</scope>
    <source>
        <strain evidence="1 2">SJ-92</strain>
    </source>
</reference>
<accession>A0A853JH04</accession>
<dbReference type="AlphaFoldDB" id="A0A853JH04"/>
<dbReference type="RefSeq" id="WP_180679475.1">
    <property type="nucleotide sequence ID" value="NZ_JACCKA010000085.1"/>
</dbReference>
<organism evidence="1 2">
    <name type="scientific">Luteimonas salinisoli</name>
    <dbReference type="NCBI Taxonomy" id="2752307"/>
    <lineage>
        <taxon>Bacteria</taxon>
        <taxon>Pseudomonadati</taxon>
        <taxon>Pseudomonadota</taxon>
        <taxon>Gammaproteobacteria</taxon>
        <taxon>Lysobacterales</taxon>
        <taxon>Lysobacteraceae</taxon>
        <taxon>Luteimonas</taxon>
    </lineage>
</organism>
<gene>
    <name evidence="1" type="ORF">H0E84_15105</name>
</gene>
<comment type="caution">
    <text evidence="1">The sequence shown here is derived from an EMBL/GenBank/DDBJ whole genome shotgun (WGS) entry which is preliminary data.</text>
</comment>
<dbReference type="Proteomes" id="UP000578091">
    <property type="component" value="Unassembled WGS sequence"/>
</dbReference>
<evidence type="ECO:0000313" key="1">
    <source>
        <dbReference type="EMBL" id="NZA27708.1"/>
    </source>
</evidence>
<keyword evidence="2" id="KW-1185">Reference proteome</keyword>
<dbReference type="EMBL" id="JACCKA010000085">
    <property type="protein sequence ID" value="NZA27708.1"/>
    <property type="molecule type" value="Genomic_DNA"/>
</dbReference>
<name>A0A853JH04_9GAMM</name>